<gene>
    <name evidence="2" type="ORF">SAMN04489743_2493</name>
</gene>
<keyword evidence="1" id="KW-0812">Transmembrane</keyword>
<feature type="transmembrane region" description="Helical" evidence="1">
    <location>
        <begin position="101"/>
        <end position="121"/>
    </location>
</feature>
<dbReference type="Pfam" id="PF14329">
    <property type="entry name" value="DUF4386"/>
    <property type="match status" value="1"/>
</dbReference>
<sequence length="251" mass="26540">MPRIPSAAVNHRAAGTGREWKPLFVCAGVAAILYVVLLITALVLDFAAPPPVDGGAETLEFIAGHKAAYVAEQILWILPNILAVLVFAALFVAVLPTQKSLSVVALAAGALPWALFLAVPVSSRGSLNLVYHSDRYMAASTAEGRRMFATAAEAIIAENNTPALVGALSAVGILLMAIAMGRSPSGQFPRWVAWLGMATGALGVASEILRYAVPEFYWGYGILLWAWFVATGIALIRMPVPAEQHRAPAEP</sequence>
<evidence type="ECO:0000313" key="3">
    <source>
        <dbReference type="Proteomes" id="UP000198751"/>
    </source>
</evidence>
<name>A0A1H1ZK16_9MICC</name>
<feature type="transmembrane region" description="Helical" evidence="1">
    <location>
        <begin position="20"/>
        <end position="44"/>
    </location>
</feature>
<evidence type="ECO:0008006" key="4">
    <source>
        <dbReference type="Google" id="ProtNLM"/>
    </source>
</evidence>
<organism evidence="2 3">
    <name type="scientific">Pseudarthrobacter equi</name>
    <dbReference type="NCBI Taxonomy" id="728066"/>
    <lineage>
        <taxon>Bacteria</taxon>
        <taxon>Bacillati</taxon>
        <taxon>Actinomycetota</taxon>
        <taxon>Actinomycetes</taxon>
        <taxon>Micrococcales</taxon>
        <taxon>Micrococcaceae</taxon>
        <taxon>Pseudarthrobacter</taxon>
    </lineage>
</organism>
<feature type="transmembrane region" description="Helical" evidence="1">
    <location>
        <begin position="192"/>
        <end position="211"/>
    </location>
</feature>
<accession>A0A1H1ZK16</accession>
<keyword evidence="1" id="KW-0472">Membrane</keyword>
<feature type="transmembrane region" description="Helical" evidence="1">
    <location>
        <begin position="217"/>
        <end position="236"/>
    </location>
</feature>
<dbReference type="InterPro" id="IPR025495">
    <property type="entry name" value="DUF4386"/>
</dbReference>
<dbReference type="OrthoDB" id="4928946at2"/>
<dbReference type="EMBL" id="LT629779">
    <property type="protein sequence ID" value="SDT34003.1"/>
    <property type="molecule type" value="Genomic_DNA"/>
</dbReference>
<protein>
    <recommendedName>
        <fullName evidence="4">DUF4386 family protein</fullName>
    </recommendedName>
</protein>
<dbReference type="RefSeq" id="WP_091720634.1">
    <property type="nucleotide sequence ID" value="NZ_LT629779.1"/>
</dbReference>
<keyword evidence="1" id="KW-1133">Transmembrane helix</keyword>
<feature type="transmembrane region" description="Helical" evidence="1">
    <location>
        <begin position="163"/>
        <end position="180"/>
    </location>
</feature>
<feature type="transmembrane region" description="Helical" evidence="1">
    <location>
        <begin position="74"/>
        <end position="94"/>
    </location>
</feature>
<dbReference type="Proteomes" id="UP000198751">
    <property type="component" value="Chromosome I"/>
</dbReference>
<evidence type="ECO:0000256" key="1">
    <source>
        <dbReference type="SAM" id="Phobius"/>
    </source>
</evidence>
<dbReference type="AlphaFoldDB" id="A0A1H1ZK16"/>
<evidence type="ECO:0000313" key="2">
    <source>
        <dbReference type="EMBL" id="SDT34003.1"/>
    </source>
</evidence>
<reference evidence="3" key="1">
    <citation type="submission" date="2016-10" db="EMBL/GenBank/DDBJ databases">
        <authorList>
            <person name="Varghese N."/>
            <person name="Submissions S."/>
        </authorList>
    </citation>
    <scope>NUCLEOTIDE SEQUENCE [LARGE SCALE GENOMIC DNA]</scope>
    <source>
        <strain evidence="3">IMMIB L-1606</strain>
    </source>
</reference>
<proteinExistence type="predicted"/>
<keyword evidence="3" id="KW-1185">Reference proteome</keyword>